<sequence length="388" mass="42260">MDIPCSVADFCELFKKSDTIVNCHRETYNNDNIRVSPWDGPNRRIAFLAPYQAPGWVKKTIGYEVVKVVEQQHLEIEEEDGAVKSMTMTSHPSLFVPGMGDVPIGDVRFHVTAMGEDGDSCKVCTKLKCSAEQFKWLWAIRSIVEKIMLRECRTVADRFVDYCKRAAKEGANQMRAEALKDMKPLNFGRLPSSADVSLSARSADGGAAATSARGQPQEASAGGGITARSLSRISIASCNSIYYDASEDLEDGTTPRSSRWQSPNASPSKLGGIGEGNTVSMLVHAGVQTSHRRFESLDELFFQGKNPLTGATLTGGTNAAQKPRPARGVRVATEEPDVLLRHPRTLHNTLIALEQQLQKVEGDINSLLAAVDQRGQHRRALGASGAFL</sequence>
<comment type="caution">
    <text evidence="2">The sequence shown here is derived from an EMBL/GenBank/DDBJ whole genome shotgun (WGS) entry which is preliminary data.</text>
</comment>
<feature type="region of interest" description="Disordered" evidence="1">
    <location>
        <begin position="249"/>
        <end position="273"/>
    </location>
</feature>
<evidence type="ECO:0000313" key="3">
    <source>
        <dbReference type="Proteomes" id="UP001491310"/>
    </source>
</evidence>
<keyword evidence="3" id="KW-1185">Reference proteome</keyword>
<evidence type="ECO:0000313" key="2">
    <source>
        <dbReference type="EMBL" id="KAK9915716.1"/>
    </source>
</evidence>
<reference evidence="2 3" key="1">
    <citation type="journal article" date="2024" name="Nat. Commun.">
        <title>Phylogenomics reveals the evolutionary origins of lichenization in chlorophyte algae.</title>
        <authorList>
            <person name="Puginier C."/>
            <person name="Libourel C."/>
            <person name="Otte J."/>
            <person name="Skaloud P."/>
            <person name="Haon M."/>
            <person name="Grisel S."/>
            <person name="Petersen M."/>
            <person name="Berrin J.G."/>
            <person name="Delaux P.M."/>
            <person name="Dal Grande F."/>
            <person name="Keller J."/>
        </authorList>
    </citation>
    <scope>NUCLEOTIDE SEQUENCE [LARGE SCALE GENOMIC DNA]</scope>
    <source>
        <strain evidence="2 3">SAG 216-7</strain>
    </source>
</reference>
<evidence type="ECO:0008006" key="4">
    <source>
        <dbReference type="Google" id="ProtNLM"/>
    </source>
</evidence>
<proteinExistence type="predicted"/>
<protein>
    <recommendedName>
        <fullName evidence="4">VASt domain-containing protein</fullName>
    </recommendedName>
</protein>
<feature type="compositionally biased region" description="Polar residues" evidence="1">
    <location>
        <begin position="254"/>
        <end position="267"/>
    </location>
</feature>
<name>A0ABR2YVM4_9CHLO</name>
<accession>A0ABR2YVM4</accession>
<dbReference type="EMBL" id="JALJOT010000004">
    <property type="protein sequence ID" value="KAK9915716.1"/>
    <property type="molecule type" value="Genomic_DNA"/>
</dbReference>
<gene>
    <name evidence="2" type="ORF">WJX75_003077</name>
</gene>
<evidence type="ECO:0000256" key="1">
    <source>
        <dbReference type="SAM" id="MobiDB-lite"/>
    </source>
</evidence>
<organism evidence="2 3">
    <name type="scientific">Coccomyxa subellipsoidea</name>
    <dbReference type="NCBI Taxonomy" id="248742"/>
    <lineage>
        <taxon>Eukaryota</taxon>
        <taxon>Viridiplantae</taxon>
        <taxon>Chlorophyta</taxon>
        <taxon>core chlorophytes</taxon>
        <taxon>Trebouxiophyceae</taxon>
        <taxon>Trebouxiophyceae incertae sedis</taxon>
        <taxon>Coccomyxaceae</taxon>
        <taxon>Coccomyxa</taxon>
    </lineage>
</organism>
<dbReference type="Proteomes" id="UP001491310">
    <property type="component" value="Unassembled WGS sequence"/>
</dbReference>